<evidence type="ECO:0000313" key="2">
    <source>
        <dbReference type="Proteomes" id="UP000237105"/>
    </source>
</evidence>
<evidence type="ECO:0000313" key="1">
    <source>
        <dbReference type="EMBL" id="PON45406.1"/>
    </source>
</evidence>
<reference evidence="2" key="1">
    <citation type="submission" date="2016-06" db="EMBL/GenBank/DDBJ databases">
        <title>Parallel loss of symbiosis genes in relatives of nitrogen-fixing non-legume Parasponia.</title>
        <authorList>
            <person name="Van Velzen R."/>
            <person name="Holmer R."/>
            <person name="Bu F."/>
            <person name="Rutten L."/>
            <person name="Van Zeijl A."/>
            <person name="Liu W."/>
            <person name="Santuari L."/>
            <person name="Cao Q."/>
            <person name="Sharma T."/>
            <person name="Shen D."/>
            <person name="Roswanjaya Y."/>
            <person name="Wardhani T."/>
            <person name="Kalhor M.S."/>
            <person name="Jansen J."/>
            <person name="Van den Hoogen J."/>
            <person name="Gungor B."/>
            <person name="Hartog M."/>
            <person name="Hontelez J."/>
            <person name="Verver J."/>
            <person name="Yang W.-C."/>
            <person name="Schijlen E."/>
            <person name="Repin R."/>
            <person name="Schilthuizen M."/>
            <person name="Schranz E."/>
            <person name="Heidstra R."/>
            <person name="Miyata K."/>
            <person name="Fedorova E."/>
            <person name="Kohlen W."/>
            <person name="Bisseling T."/>
            <person name="Smit S."/>
            <person name="Geurts R."/>
        </authorList>
    </citation>
    <scope>NUCLEOTIDE SEQUENCE [LARGE SCALE GENOMIC DNA]</scope>
    <source>
        <strain evidence="2">cv. WU1-14</strain>
    </source>
</reference>
<sequence length="68" mass="7403">MLSVARLSSSRLESNLGILGERVDDQDSCCDGLKTKDMEIQSGIKDALGGLEADLRCEIESLYLEIAK</sequence>
<keyword evidence="2" id="KW-1185">Reference proteome</keyword>
<dbReference type="EMBL" id="JXTB01000331">
    <property type="protein sequence ID" value="PON45406.1"/>
    <property type="molecule type" value="Genomic_DNA"/>
</dbReference>
<protein>
    <submittedName>
        <fullName evidence="1">Uncharacterized protein</fullName>
    </submittedName>
</protein>
<dbReference type="AlphaFoldDB" id="A0A2P5B9E2"/>
<feature type="non-terminal residue" evidence="1">
    <location>
        <position position="68"/>
    </location>
</feature>
<comment type="caution">
    <text evidence="1">The sequence shown here is derived from an EMBL/GenBank/DDBJ whole genome shotgun (WGS) entry which is preliminary data.</text>
</comment>
<organism evidence="1 2">
    <name type="scientific">Parasponia andersonii</name>
    <name type="common">Sponia andersonii</name>
    <dbReference type="NCBI Taxonomy" id="3476"/>
    <lineage>
        <taxon>Eukaryota</taxon>
        <taxon>Viridiplantae</taxon>
        <taxon>Streptophyta</taxon>
        <taxon>Embryophyta</taxon>
        <taxon>Tracheophyta</taxon>
        <taxon>Spermatophyta</taxon>
        <taxon>Magnoliopsida</taxon>
        <taxon>eudicotyledons</taxon>
        <taxon>Gunneridae</taxon>
        <taxon>Pentapetalae</taxon>
        <taxon>rosids</taxon>
        <taxon>fabids</taxon>
        <taxon>Rosales</taxon>
        <taxon>Cannabaceae</taxon>
        <taxon>Parasponia</taxon>
    </lineage>
</organism>
<name>A0A2P5B9E2_PARAD</name>
<proteinExistence type="predicted"/>
<dbReference type="Proteomes" id="UP000237105">
    <property type="component" value="Unassembled WGS sequence"/>
</dbReference>
<gene>
    <name evidence="1" type="ORF">PanWU01x14_259280</name>
</gene>
<accession>A0A2P5B9E2</accession>